<dbReference type="KEGG" id="oxy:HCG48_11730"/>
<reference evidence="4 5" key="1">
    <citation type="submission" date="2020-04" db="EMBL/GenBank/DDBJ databases">
        <authorList>
            <person name="Basu S."/>
            <person name="Maruthanayagam V."/>
            <person name="Chakraborty S."/>
            <person name="Pramanik A."/>
            <person name="Mukherjee J."/>
            <person name="Brink B."/>
        </authorList>
    </citation>
    <scope>NUCLEOTIDE SEQUENCE [LARGE SCALE GENOMIC DNA]</scope>
    <source>
        <strain evidence="4 5">AP17</strain>
    </source>
</reference>
<name>A0A6H1TZG6_9CYAN</name>
<keyword evidence="3" id="KW-0812">Transmembrane</keyword>
<evidence type="ECO:0000256" key="3">
    <source>
        <dbReference type="SAM" id="Phobius"/>
    </source>
</evidence>
<feature type="region of interest" description="Disordered" evidence="2">
    <location>
        <begin position="75"/>
        <end position="108"/>
    </location>
</feature>
<keyword evidence="5" id="KW-1185">Reference proteome</keyword>
<proteinExistence type="predicted"/>
<keyword evidence="3" id="KW-1133">Transmembrane helix</keyword>
<protein>
    <submittedName>
        <fullName evidence="4">Uncharacterized protein</fullName>
    </submittedName>
</protein>
<dbReference type="EMBL" id="CP051167">
    <property type="protein sequence ID" value="QIZ71163.1"/>
    <property type="molecule type" value="Genomic_DNA"/>
</dbReference>
<feature type="compositionally biased region" description="Polar residues" evidence="2">
    <location>
        <begin position="81"/>
        <end position="91"/>
    </location>
</feature>
<dbReference type="RefSeq" id="WP_168569318.1">
    <property type="nucleotide sequence ID" value="NZ_CP051167.1"/>
</dbReference>
<keyword evidence="3" id="KW-0472">Membrane</keyword>
<feature type="compositionally biased region" description="Polar residues" evidence="2">
    <location>
        <begin position="99"/>
        <end position="108"/>
    </location>
</feature>
<evidence type="ECO:0000256" key="2">
    <source>
        <dbReference type="SAM" id="MobiDB-lite"/>
    </source>
</evidence>
<keyword evidence="1" id="KW-0175">Coiled coil</keyword>
<accession>A0A6H1TZG6</accession>
<gene>
    <name evidence="4" type="ORF">HCG48_11730</name>
</gene>
<organism evidence="4 5">
    <name type="scientific">Oxynema aestuarii AP17</name>
    <dbReference type="NCBI Taxonomy" id="2064643"/>
    <lineage>
        <taxon>Bacteria</taxon>
        <taxon>Bacillati</taxon>
        <taxon>Cyanobacteriota</taxon>
        <taxon>Cyanophyceae</taxon>
        <taxon>Oscillatoriophycideae</taxon>
        <taxon>Oscillatoriales</taxon>
        <taxon>Oscillatoriaceae</taxon>
        <taxon>Oxynema</taxon>
        <taxon>Oxynema aestuarii</taxon>
    </lineage>
</organism>
<feature type="coiled-coil region" evidence="1">
    <location>
        <begin position="386"/>
        <end position="420"/>
    </location>
</feature>
<evidence type="ECO:0000313" key="5">
    <source>
        <dbReference type="Proteomes" id="UP000500857"/>
    </source>
</evidence>
<sequence>MARLNEKAYEILVGELKKYAQNSDIANVEAKMVIEALDKLRADPGSPASFEDIKAEIIGSFDDFPETVIARAAKANGGESKAQSARQGTRQSARHQNRHTSATAATAEQSKPPVRGLWAYIAGSVAVGVAAFTGIVWIANLPYPMIRKPVAETVPILLLPSYINMDRNYRAATSLVEEADQLVAKATGPEDIERGAEKVTQAREHLDQLPVWFLGYEPKMYCSLFGCSWRFTFDEFEAARKAMGRLEARVFQEQNAQKQLQQAETTIAEAKLAYDRATTGAEKQEAIAQWQSGLDLLAQIAPTPLAGTMVRPRLAAAERDFKVVVGSTEKTVQNATFIDAAKIFAMQAAVNSQNPPHSVETWQQIIGLWEEAIDRLRQVPNNAPGYLEAQQKLAEYQANLATVRNRLEAERRSVQALERANVLIVKWQELGLSDPESPQLAANLPKIINELEKVEPGTTASAQAQDLLKFAREKLQQLDKS</sequence>
<dbReference type="Proteomes" id="UP000500857">
    <property type="component" value="Chromosome"/>
</dbReference>
<evidence type="ECO:0000256" key="1">
    <source>
        <dbReference type="SAM" id="Coils"/>
    </source>
</evidence>
<feature type="transmembrane region" description="Helical" evidence="3">
    <location>
        <begin position="117"/>
        <end position="139"/>
    </location>
</feature>
<dbReference type="AlphaFoldDB" id="A0A6H1TZG6"/>
<evidence type="ECO:0000313" key="4">
    <source>
        <dbReference type="EMBL" id="QIZ71163.1"/>
    </source>
</evidence>